<gene>
    <name evidence="2" type="ORF">CONCODRAFT_68114</name>
</gene>
<keyword evidence="1" id="KW-0732">Signal</keyword>
<reference evidence="2 3" key="1">
    <citation type="journal article" date="2015" name="Genome Biol. Evol.">
        <title>Phylogenomic analyses indicate that early fungi evolved digesting cell walls of algal ancestors of land plants.</title>
        <authorList>
            <person name="Chang Y."/>
            <person name="Wang S."/>
            <person name="Sekimoto S."/>
            <person name="Aerts A.L."/>
            <person name="Choi C."/>
            <person name="Clum A."/>
            <person name="LaButti K.M."/>
            <person name="Lindquist E.A."/>
            <person name="Yee Ngan C."/>
            <person name="Ohm R.A."/>
            <person name="Salamov A.A."/>
            <person name="Grigoriev I.V."/>
            <person name="Spatafora J.W."/>
            <person name="Berbee M.L."/>
        </authorList>
    </citation>
    <scope>NUCLEOTIDE SEQUENCE [LARGE SCALE GENOMIC DNA]</scope>
    <source>
        <strain evidence="2 3">NRRL 28638</strain>
    </source>
</reference>
<organism evidence="2 3">
    <name type="scientific">Conidiobolus coronatus (strain ATCC 28846 / CBS 209.66 / NRRL 28638)</name>
    <name type="common">Delacroixia coronata</name>
    <dbReference type="NCBI Taxonomy" id="796925"/>
    <lineage>
        <taxon>Eukaryota</taxon>
        <taxon>Fungi</taxon>
        <taxon>Fungi incertae sedis</taxon>
        <taxon>Zoopagomycota</taxon>
        <taxon>Entomophthoromycotina</taxon>
        <taxon>Entomophthoromycetes</taxon>
        <taxon>Entomophthorales</taxon>
        <taxon>Ancylistaceae</taxon>
        <taxon>Conidiobolus</taxon>
    </lineage>
</organism>
<evidence type="ECO:0000256" key="1">
    <source>
        <dbReference type="SAM" id="SignalP"/>
    </source>
</evidence>
<dbReference type="AlphaFoldDB" id="A0A137PFB2"/>
<feature type="signal peptide" evidence="1">
    <location>
        <begin position="1"/>
        <end position="15"/>
    </location>
</feature>
<dbReference type="Proteomes" id="UP000070444">
    <property type="component" value="Unassembled WGS sequence"/>
</dbReference>
<sequence length="104" mass="11183">MRQLLIISLLYNLNAFTIPKLTKRESNGLFDDTITNLLTLSDTGSGTTIATKGGKLVGLEAKTNLAQYPDEGTIFPKEKVKDSSESPLTKLVKGIGLSTLGNNK</sequence>
<proteinExistence type="predicted"/>
<keyword evidence="3" id="KW-1185">Reference proteome</keyword>
<evidence type="ECO:0000313" key="2">
    <source>
        <dbReference type="EMBL" id="KXN73699.1"/>
    </source>
</evidence>
<feature type="chain" id="PRO_5012588158" evidence="1">
    <location>
        <begin position="16"/>
        <end position="104"/>
    </location>
</feature>
<accession>A0A137PFB2</accession>
<name>A0A137PFB2_CONC2</name>
<protein>
    <submittedName>
        <fullName evidence="2">Uncharacterized protein</fullName>
    </submittedName>
</protein>
<dbReference type="EMBL" id="KQ964433">
    <property type="protein sequence ID" value="KXN73699.1"/>
    <property type="molecule type" value="Genomic_DNA"/>
</dbReference>
<evidence type="ECO:0000313" key="3">
    <source>
        <dbReference type="Proteomes" id="UP000070444"/>
    </source>
</evidence>